<gene>
    <name evidence="1" type="ORF">UFOPK2925_01458</name>
    <name evidence="2" type="ORF">UFOPK4071_01220</name>
</gene>
<protein>
    <submittedName>
        <fullName evidence="2">Unannotated protein</fullName>
    </submittedName>
</protein>
<dbReference type="EMBL" id="CAFBPF010000173">
    <property type="protein sequence ID" value="CAB5020882.1"/>
    <property type="molecule type" value="Genomic_DNA"/>
</dbReference>
<evidence type="ECO:0000313" key="2">
    <source>
        <dbReference type="EMBL" id="CAB5020882.1"/>
    </source>
</evidence>
<sequence length="39" mass="4509">MVYSKLWEQDSGGLIDVLDQPLRVVVIMVEMRDVEKIGF</sequence>
<dbReference type="EMBL" id="CAEZZU010000265">
    <property type="protein sequence ID" value="CAB4790936.1"/>
    <property type="molecule type" value="Genomic_DNA"/>
</dbReference>
<dbReference type="AlphaFoldDB" id="A0A6J7R202"/>
<proteinExistence type="predicted"/>
<organism evidence="2">
    <name type="scientific">freshwater metagenome</name>
    <dbReference type="NCBI Taxonomy" id="449393"/>
    <lineage>
        <taxon>unclassified sequences</taxon>
        <taxon>metagenomes</taxon>
        <taxon>ecological metagenomes</taxon>
    </lineage>
</organism>
<reference evidence="2" key="1">
    <citation type="submission" date="2020-05" db="EMBL/GenBank/DDBJ databases">
        <authorList>
            <person name="Chiriac C."/>
            <person name="Salcher M."/>
            <person name="Ghai R."/>
            <person name="Kavagutti S V."/>
        </authorList>
    </citation>
    <scope>NUCLEOTIDE SEQUENCE</scope>
</reference>
<accession>A0A6J7R202</accession>
<name>A0A6J7R202_9ZZZZ</name>
<evidence type="ECO:0000313" key="1">
    <source>
        <dbReference type="EMBL" id="CAB4790936.1"/>
    </source>
</evidence>